<organism evidence="4 5">
    <name type="scientific">Sulfobacillus acidophilus</name>
    <dbReference type="NCBI Taxonomy" id="53633"/>
    <lineage>
        <taxon>Bacteria</taxon>
        <taxon>Bacillati</taxon>
        <taxon>Bacillota</taxon>
        <taxon>Clostridia</taxon>
        <taxon>Eubacteriales</taxon>
        <taxon>Clostridiales Family XVII. Incertae Sedis</taxon>
        <taxon>Sulfobacillus</taxon>
    </lineage>
</organism>
<dbReference type="InterPro" id="IPR029069">
    <property type="entry name" value="HotDog_dom_sf"/>
</dbReference>
<accession>A0ABS3AVD4</accession>
<dbReference type="Pfam" id="PF03061">
    <property type="entry name" value="4HBT"/>
    <property type="match status" value="1"/>
</dbReference>
<dbReference type="SUPFAM" id="SSF54637">
    <property type="entry name" value="Thioesterase/thiol ester dehydrase-isomerase"/>
    <property type="match status" value="1"/>
</dbReference>
<sequence length="139" mass="15090">MQKTHEELIKFIKSKSVTTVFDVLDIAVENFDKNGVTVSIDACEKHHQHAGIVHGGIYVLLAESAASITAALNVDLNEYSVFGMEINANHIRPVVSGLVKAKANIIHKGKTTMVIGVNITNNENKLVSVSRTTLAILKK</sequence>
<dbReference type="PANTHER" id="PTHR43240:SF5">
    <property type="entry name" value="1,4-DIHYDROXY-2-NAPHTHOYL-COA THIOESTERASE 1"/>
    <property type="match status" value="1"/>
</dbReference>
<dbReference type="Proteomes" id="UP000765003">
    <property type="component" value="Unassembled WGS sequence"/>
</dbReference>
<proteinExistence type="inferred from homology"/>
<evidence type="ECO:0000256" key="1">
    <source>
        <dbReference type="ARBA" id="ARBA00008324"/>
    </source>
</evidence>
<evidence type="ECO:0000313" key="4">
    <source>
        <dbReference type="EMBL" id="MBN4077318.1"/>
    </source>
</evidence>
<gene>
    <name evidence="4" type="ORF">JYT19_00235</name>
</gene>
<evidence type="ECO:0000256" key="2">
    <source>
        <dbReference type="ARBA" id="ARBA00022801"/>
    </source>
</evidence>
<name>A0ABS3AVD4_9FIRM</name>
<protein>
    <submittedName>
        <fullName evidence="4">PaaI family thioesterase</fullName>
    </submittedName>
</protein>
<dbReference type="EMBL" id="JAFITA010000002">
    <property type="protein sequence ID" value="MBN4077318.1"/>
    <property type="molecule type" value="Genomic_DNA"/>
</dbReference>
<keyword evidence="2" id="KW-0378">Hydrolase</keyword>
<comment type="caution">
    <text evidence="4">The sequence shown here is derived from an EMBL/GenBank/DDBJ whole genome shotgun (WGS) entry which is preliminary data.</text>
</comment>
<evidence type="ECO:0000313" key="5">
    <source>
        <dbReference type="Proteomes" id="UP000765003"/>
    </source>
</evidence>
<dbReference type="InterPro" id="IPR003736">
    <property type="entry name" value="PAAI_dom"/>
</dbReference>
<dbReference type="InterPro" id="IPR006683">
    <property type="entry name" value="Thioestr_dom"/>
</dbReference>
<comment type="similarity">
    <text evidence="1">Belongs to the thioesterase PaaI family.</text>
</comment>
<dbReference type="Gene3D" id="3.10.129.10">
    <property type="entry name" value="Hotdog Thioesterase"/>
    <property type="match status" value="1"/>
</dbReference>
<dbReference type="PANTHER" id="PTHR43240">
    <property type="entry name" value="1,4-DIHYDROXY-2-NAPHTHOYL-COA THIOESTERASE 1"/>
    <property type="match status" value="1"/>
</dbReference>
<dbReference type="CDD" id="cd03443">
    <property type="entry name" value="PaaI_thioesterase"/>
    <property type="match status" value="1"/>
</dbReference>
<feature type="domain" description="Thioesterase" evidence="3">
    <location>
        <begin position="51"/>
        <end position="127"/>
    </location>
</feature>
<reference evidence="4" key="1">
    <citation type="submission" date="2021-02" db="EMBL/GenBank/DDBJ databases">
        <title>Activity-based single-cell genomes from oceanic crustal fluid captures similar information to metagenomic and metatranscriptomic surveys with orders of magnitude less sampling.</title>
        <authorList>
            <person name="D'Angelo T.S."/>
            <person name="Orcutt B.N."/>
        </authorList>
    </citation>
    <scope>NUCLEOTIDE SEQUENCE [LARGE SCALE GENOMIC DNA]</scope>
    <source>
        <strain evidence="4">AH-315-E05</strain>
    </source>
</reference>
<dbReference type="NCBIfam" id="TIGR00369">
    <property type="entry name" value="unchar_dom_1"/>
    <property type="match status" value="1"/>
</dbReference>
<keyword evidence="5" id="KW-1185">Reference proteome</keyword>
<evidence type="ECO:0000259" key="3">
    <source>
        <dbReference type="Pfam" id="PF03061"/>
    </source>
</evidence>